<dbReference type="PANTHER" id="PTHR43742">
    <property type="entry name" value="TRIMETHYLAMINE-N-OXIDE REDUCTASE"/>
    <property type="match status" value="1"/>
</dbReference>
<dbReference type="EC" id="1.7.2.3" evidence="4 12"/>
<dbReference type="SUPFAM" id="SSF53706">
    <property type="entry name" value="Formate dehydrogenase/DMSO reductase, domains 1-3"/>
    <property type="match status" value="1"/>
</dbReference>
<evidence type="ECO:0000256" key="5">
    <source>
        <dbReference type="ARBA" id="ARBA00022505"/>
    </source>
</evidence>
<dbReference type="GO" id="GO:0050626">
    <property type="term" value="F:trimethylamine-N-oxide reductase (cytochrome c) activity"/>
    <property type="evidence" value="ECO:0007669"/>
    <property type="project" value="UniProtKB-UniRule"/>
</dbReference>
<dbReference type="Gene3D" id="3.40.50.740">
    <property type="match status" value="1"/>
</dbReference>
<dbReference type="NCBIfam" id="TIGR01409">
    <property type="entry name" value="TAT_signal_seq"/>
    <property type="match status" value="1"/>
</dbReference>
<accession>A0A2T3QPC5</accession>
<dbReference type="FunFam" id="2.40.40.20:FF:000009">
    <property type="entry name" value="Biotin sulfoxide reductase 2"/>
    <property type="match status" value="1"/>
</dbReference>
<comment type="similarity">
    <text evidence="3 12">Belongs to the prokaryotic molybdopterin-containing oxidoreductase family.</text>
</comment>
<evidence type="ECO:0000256" key="11">
    <source>
        <dbReference type="ARBA" id="ARBA00069096"/>
    </source>
</evidence>
<dbReference type="Pfam" id="PF01568">
    <property type="entry name" value="Molydop_binding"/>
    <property type="match status" value="1"/>
</dbReference>
<dbReference type="NCBIfam" id="TIGR02164">
    <property type="entry name" value="torA"/>
    <property type="match status" value="1"/>
</dbReference>
<dbReference type="OrthoDB" id="9815647at2"/>
<dbReference type="GO" id="GO:0030151">
    <property type="term" value="F:molybdenum ion binding"/>
    <property type="evidence" value="ECO:0007669"/>
    <property type="project" value="UniProtKB-UniRule"/>
</dbReference>
<evidence type="ECO:0000259" key="13">
    <source>
        <dbReference type="Pfam" id="PF00384"/>
    </source>
</evidence>
<dbReference type="Pfam" id="PF00384">
    <property type="entry name" value="Molybdopterin"/>
    <property type="match status" value="1"/>
</dbReference>
<evidence type="ECO:0000259" key="15">
    <source>
        <dbReference type="Pfam" id="PF18364"/>
    </source>
</evidence>
<comment type="catalytic activity">
    <reaction evidence="10 12">
        <text>trimethylamine + 2 Fe(III)-[cytochrome c] + H2O = trimethylamine N-oxide + 2 Fe(II)-[cytochrome c] + 3 H(+)</text>
        <dbReference type="Rhea" id="RHEA:24236"/>
        <dbReference type="Rhea" id="RHEA-COMP:10350"/>
        <dbReference type="Rhea" id="RHEA-COMP:14399"/>
        <dbReference type="ChEBI" id="CHEBI:15377"/>
        <dbReference type="ChEBI" id="CHEBI:15378"/>
        <dbReference type="ChEBI" id="CHEBI:15724"/>
        <dbReference type="ChEBI" id="CHEBI:29033"/>
        <dbReference type="ChEBI" id="CHEBI:29034"/>
        <dbReference type="ChEBI" id="CHEBI:58389"/>
        <dbReference type="EC" id="1.7.2.3"/>
    </reaction>
</comment>
<dbReference type="GO" id="GO:0030288">
    <property type="term" value="C:outer membrane-bounded periplasmic space"/>
    <property type="evidence" value="ECO:0007669"/>
    <property type="project" value="TreeGrafter"/>
</dbReference>
<dbReference type="PANTHER" id="PTHR43742:SF4">
    <property type="entry name" value="TRIMETHYLAMINE-N-OXIDE REDUCTASE 1"/>
    <property type="match status" value="1"/>
</dbReference>
<evidence type="ECO:0000256" key="4">
    <source>
        <dbReference type="ARBA" id="ARBA00011885"/>
    </source>
</evidence>
<dbReference type="GO" id="GO:0009055">
    <property type="term" value="F:electron transfer activity"/>
    <property type="evidence" value="ECO:0007669"/>
    <property type="project" value="TreeGrafter"/>
</dbReference>
<dbReference type="Pfam" id="PF18364">
    <property type="entry name" value="Molybdopterin_N"/>
    <property type="match status" value="1"/>
</dbReference>
<dbReference type="PROSITE" id="PS00490">
    <property type="entry name" value="MOLYBDOPTERIN_PROK_2"/>
    <property type="match status" value="1"/>
</dbReference>
<keyword evidence="5 12" id="KW-0500">Molybdenum</keyword>
<evidence type="ECO:0000313" key="16">
    <source>
        <dbReference type="EMBL" id="SPY27935.1"/>
    </source>
</evidence>
<name>A0A2T3QPC5_PHODM</name>
<sequence>MSLTRRKFLQGVATTSAVTVIGPSLLTQLAHATVQDGAPAQEPGTWKVSGSHWGAFRARIYNGQVMEIKPLEQDKHPTDMLNGIIGLIYSPSRIRYPLVRLDWLRKNKYSGETRGNNRFVRVTWDEALDLFFQELHRVQKDYGPWALHAGQTGWRETGQFHSCTSHMQRAVGMYGNFIKKVGDYSTGAGQTILPYVIGSTEVYAQATTWPHILEHCDTLIWWSNDPMKNSQVGWQCETHDCYDYYAQLKEKIAKKEIKVISVDPVISQTQNYLSCEHQYVNPQTDVAFMLALAYTLYDEKLYDKSFMETYTLGFEDFLPYLLGKGEDKTAKTPEWAEPICGIKADEIQKFARMLAKGRTMMIFGWSIQRQLHGEQPYWMAVVLASMLGKIGLPGGGISFSHQYSGVGTPYSNAAGPGGFPRNVDEGQVPVWNNTDFKGYSSIIPVARWIDAIMEPGKKIQYNGSQVVLPDIKMMVFSGCNPWNHHQDRNRMKEAFRKLQTVVNIDYTWTPTCRFSDIVLPACTQFERNDIDQFGTYSTAGILAMHKLVDPLFQSKTDFQIFTELCERFGKSKEYTRGMTEMEWVKQLYNDCRAANKDKYPMPEFNKFWQQGLAPFKTDQSMVSHAAFREDPEINPLGTPSGFIEIYSRKIACYKYPYCQGHPMWFEKNERSHGGPKSDKYPLWLQSCHPPKRLHSQMCDSEKFRETYAVKGREPVHLNPDDAKARGIKDGDIVRVFNDRGQLLAGAKVSGDYPPGVIRITEGAWFGPINNDIGALDTYGDPNTLTQDIGTSELAQATSANTVVVQVEKFKGEVPPVTSFSGPIYVS</sequence>
<feature type="domain" description="Molybdopterin dinucleotide-binding" evidence="14">
    <location>
        <begin position="682"/>
        <end position="802"/>
    </location>
</feature>
<keyword evidence="8 12" id="KW-0574">Periplasm</keyword>
<evidence type="ECO:0000256" key="3">
    <source>
        <dbReference type="ARBA" id="ARBA00010312"/>
    </source>
</evidence>
<dbReference type="SUPFAM" id="SSF50692">
    <property type="entry name" value="ADC-like"/>
    <property type="match status" value="1"/>
</dbReference>
<dbReference type="InterPro" id="IPR041460">
    <property type="entry name" value="Molybdopterin_N"/>
</dbReference>
<evidence type="ECO:0000256" key="12">
    <source>
        <dbReference type="RuleBase" id="RU368014"/>
    </source>
</evidence>
<dbReference type="GO" id="GO:0009061">
    <property type="term" value="P:anaerobic respiration"/>
    <property type="evidence" value="ECO:0007669"/>
    <property type="project" value="TreeGrafter"/>
</dbReference>
<dbReference type="InterPro" id="IPR006657">
    <property type="entry name" value="MoPterin_dinucl-bd_dom"/>
</dbReference>
<comment type="cofactor">
    <cofactor evidence="12">
        <name>Mo-bis(molybdopterin guanine dinucleotide)</name>
        <dbReference type="ChEBI" id="CHEBI:60539"/>
    </cofactor>
    <text evidence="12">Binds 1 molybdenum-bis(molybdopterin guanine dinucleotide) (Mo-bis-MGD) cofactor per subunit.</text>
</comment>
<keyword evidence="6 12" id="KW-0479">Metal-binding</keyword>
<evidence type="ECO:0000259" key="14">
    <source>
        <dbReference type="Pfam" id="PF01568"/>
    </source>
</evidence>
<comment type="PTM">
    <text evidence="12">Exported by the Tat system.</text>
</comment>
<dbReference type="Gene3D" id="3.40.228.10">
    <property type="entry name" value="Dimethylsulfoxide Reductase, domain 2"/>
    <property type="match status" value="1"/>
</dbReference>
<evidence type="ECO:0000256" key="9">
    <source>
        <dbReference type="ARBA" id="ARBA00023002"/>
    </source>
</evidence>
<dbReference type="PROSITE" id="PS51318">
    <property type="entry name" value="TAT"/>
    <property type="match status" value="1"/>
</dbReference>
<dbReference type="InterPro" id="IPR019546">
    <property type="entry name" value="TAT_signal_bac_arc"/>
</dbReference>
<dbReference type="InterPro" id="IPR009010">
    <property type="entry name" value="Asp_de-COase-like_dom_sf"/>
</dbReference>
<dbReference type="InterPro" id="IPR041954">
    <property type="entry name" value="CT_DMSOR/BSOR/TMAOR"/>
</dbReference>
<comment type="function">
    <text evidence="1 12">Reduces trimethylamine-N-oxide (TMAO) into trimethylamine; an anaerobic reaction coupled to energy-yielding reactions.</text>
</comment>
<dbReference type="Proteomes" id="UP000251647">
    <property type="component" value="Unassembled WGS sequence"/>
</dbReference>
<evidence type="ECO:0000313" key="17">
    <source>
        <dbReference type="Proteomes" id="UP000251647"/>
    </source>
</evidence>
<dbReference type="InterPro" id="IPR006311">
    <property type="entry name" value="TAT_signal"/>
</dbReference>
<dbReference type="EMBL" id="UATL01000001">
    <property type="protein sequence ID" value="SPY27935.1"/>
    <property type="molecule type" value="Genomic_DNA"/>
</dbReference>
<dbReference type="Gene3D" id="2.40.40.20">
    <property type="match status" value="1"/>
</dbReference>
<evidence type="ECO:0000256" key="2">
    <source>
        <dbReference type="ARBA" id="ARBA00004418"/>
    </source>
</evidence>
<keyword evidence="7" id="KW-0732">Signal</keyword>
<keyword evidence="9 12" id="KW-0560">Oxidoreductase</keyword>
<dbReference type="RefSeq" id="WP_005299880.1">
    <property type="nucleotide sequence ID" value="NZ_PYOG01000001.1"/>
</dbReference>
<evidence type="ECO:0000256" key="8">
    <source>
        <dbReference type="ARBA" id="ARBA00022764"/>
    </source>
</evidence>
<evidence type="ECO:0000256" key="7">
    <source>
        <dbReference type="ARBA" id="ARBA00022729"/>
    </source>
</evidence>
<evidence type="ECO:0000256" key="10">
    <source>
        <dbReference type="ARBA" id="ARBA00049407"/>
    </source>
</evidence>
<proteinExistence type="inferred from homology"/>
<evidence type="ECO:0000256" key="1">
    <source>
        <dbReference type="ARBA" id="ARBA00003013"/>
    </source>
</evidence>
<protein>
    <recommendedName>
        <fullName evidence="11 12">Trimethylamine-N-oxide reductase</fullName>
        <shortName evidence="12">TMAO reductase</shortName>
        <ecNumber evidence="4 12">1.7.2.3</ecNumber>
    </recommendedName>
</protein>
<dbReference type="NCBIfam" id="NF011682">
    <property type="entry name" value="PRK15102.1"/>
    <property type="match status" value="1"/>
</dbReference>
<organism evidence="16 17">
    <name type="scientific">Photobacterium damselae</name>
    <dbReference type="NCBI Taxonomy" id="38293"/>
    <lineage>
        <taxon>Bacteria</taxon>
        <taxon>Pseudomonadati</taxon>
        <taxon>Pseudomonadota</taxon>
        <taxon>Gammaproteobacteria</taxon>
        <taxon>Vibrionales</taxon>
        <taxon>Vibrionaceae</taxon>
        <taxon>Photobacterium</taxon>
    </lineage>
</organism>
<reference evidence="16 17" key="1">
    <citation type="submission" date="2018-06" db="EMBL/GenBank/DDBJ databases">
        <authorList>
            <consortium name="Pathogen Informatics"/>
            <person name="Doyle S."/>
        </authorList>
    </citation>
    <scope>NUCLEOTIDE SEQUENCE [LARGE SCALE GENOMIC DNA]</scope>
    <source>
        <strain evidence="16 17">NCTC11647</strain>
    </source>
</reference>
<dbReference type="AlphaFoldDB" id="A0A2T3QPC5"/>
<comment type="subcellular location">
    <subcellularLocation>
        <location evidence="2 12">Periplasm</location>
    </subcellularLocation>
</comment>
<feature type="domain" description="Molybdopterin oxidoreductase" evidence="13">
    <location>
        <begin position="93"/>
        <end position="567"/>
    </location>
</feature>
<dbReference type="InterPro" id="IPR011887">
    <property type="entry name" value="TorA"/>
</dbReference>
<dbReference type="InterPro" id="IPR006656">
    <property type="entry name" value="Mopterin_OxRdtase"/>
</dbReference>
<dbReference type="PROSITE" id="PS00932">
    <property type="entry name" value="MOLYBDOPTERIN_PROK_3"/>
    <property type="match status" value="1"/>
</dbReference>
<dbReference type="CDD" id="cd02793">
    <property type="entry name" value="MopB_CT_DMSOR-BSOR-TMAOR"/>
    <property type="match status" value="1"/>
</dbReference>
<dbReference type="InterPro" id="IPR006655">
    <property type="entry name" value="Mopterin_OxRdtase_prok_CS"/>
</dbReference>
<dbReference type="Gene3D" id="3.90.55.10">
    <property type="entry name" value="Dimethylsulfoxide Reductase, domain 3"/>
    <property type="match status" value="1"/>
</dbReference>
<gene>
    <name evidence="16" type="primary">torA_2</name>
    <name evidence="12" type="synonym">torA</name>
    <name evidence="16" type="ORF">NCTC11647_01004</name>
</gene>
<dbReference type="GO" id="GO:0043546">
    <property type="term" value="F:molybdopterin cofactor binding"/>
    <property type="evidence" value="ECO:0007669"/>
    <property type="project" value="UniProtKB-UniRule"/>
</dbReference>
<dbReference type="InterPro" id="IPR050612">
    <property type="entry name" value="Prok_Mopterin_Oxidored"/>
</dbReference>
<feature type="domain" description="Molybdopterin oxidoreductase N-terminal" evidence="15">
    <location>
        <begin position="49"/>
        <end position="89"/>
    </location>
</feature>
<evidence type="ECO:0000256" key="6">
    <source>
        <dbReference type="ARBA" id="ARBA00022723"/>
    </source>
</evidence>